<sequence>MATDKPDSCPSNADNVFGPLIISSCRGGLDFTLLFEEAILSMIPAAAFLIGATFQGLYLIRQQKKTVPCSSERVLKYSKIVITLSLTALQLISLLSWSSSKNFPTQLSALAALLSLISFLALTVLSAIQHDRGVNPSTLISVYLLVSISCDMPQLRTLWMRHGYGLVFLVRTASLVLKTLSLGLESMNKSDYLKSAYQNLSPEALGGLISRSLFWWLNPILYHGYKNILEIEQLPPLDVKLSAVRLQADLVNFWSSWPKSGSHPLLFATLTCFRRPLLEVIPPRIFSIACKFLQPVLIRKAVSLMGEPESREKQVKGLVLIGLAAFLYIGIAVGTATYKHKIYRSLVTIRGGLIGLIYNATLSLDTFVARDTVAITLMTADVDRIMAGIEMLDVVWATPIEVTLAVLMLIQQVGWACLAPLFISMACTCATIYVGKLATNAQKTWLDSIQQRVSATAALLVNMKPIKMTGLIEPLAMDLQNRRINEIKVSKSYRKVDAAQQAIGNTSLVITPVVTFLAYVVQSHAANNGPLDSKTAFTSLSLIALLSYPIVYFVFAVPRFTGSIGCYDRIQAYVCDTAQDTRLTKFSSKDSHQPETNIEGPISDVVSEDETENIELESLLPKNDAHNQSEYSWPDNPNRQENSSKLPNPTDGTSLVQIEHMNFYYGDKTQVLRDITITITKGELVLLTGPVGSGKTSLLLALLGELNGRNGLEYRQSSLSIGFCAQEPWVPNFSIRDIIVGISSFNDLWFTQVVSICALDKDISCLPDKEHTVVGSNGASLSGGQKQRLCLARALYSRKELLFLDDVFSGLDVPTEQAIIHNVFGQNGFCKTYGITVALATHAVKYYQYFDRKFVLQLGGTISEEKSDKDIAFNSEDNTSVESDVLLDSLTTNNNVSMKPNQSQPTKSSEMRHGDLSLYVYYFKMMGWGITALIISSSATFVFCYKFPDIWLKWWTESESQSPGKHTKMYLFIYGILPIIAIPALMVFEWSLKIVAVPRTASKLHKTLLSTVVMAPYNFFVSIDPGNILNYFSEDLSIIDMQLTLALAKVIDGVFTVIAETILIAFASAWTTLLFPPLVGVLYILQKFYLRTSQQMRLLEIEGRAPLHSHFLETLQGLTTIRAFAWQYQWDERQRYLLDQSQKPLYIMYCIQRWLNLILDLIVASFGVVVMSLATQLPRSSTEGAIGVSLVNILTFSATLTYMIQAWAQLETSKGAVQRIRDFADRTASEHQLAENQRPPPGWISKGFVSFEGLSASYSMGSDPVLRDVTVRISAGQKVGICGRTGRQVQYNVYYNKSKLREHSGKSTMLLSILRLTEVLSGSISIDNFDLSRIPRDMIRKSITVIPQDPVIFHGSIRFNLDPEYKHSDESIRQILRRVGLQETAGADFEADMMQSTSAALSRGELQLFCLARALLQHGDSRLVVMDEISANVDTKTEEQIMQIVKETFTDATVIAVAHRLKTIRDSDLILVMDEGRLVEAGNTNNLLNDPNSRFTQLWNSMETTGS</sequence>
<dbReference type="FunFam" id="1.20.1560.10:FF:000055">
    <property type="entry name" value="ABC multidrug transporter (Eurofung)"/>
    <property type="match status" value="1"/>
</dbReference>
<dbReference type="PANTHER" id="PTHR24223">
    <property type="entry name" value="ATP-BINDING CASSETTE SUB-FAMILY C"/>
    <property type="match status" value="1"/>
</dbReference>
<feature type="transmembrane region" description="Helical" evidence="10">
    <location>
        <begin position="968"/>
        <end position="992"/>
    </location>
</feature>
<evidence type="ECO:0000256" key="5">
    <source>
        <dbReference type="ARBA" id="ARBA00022840"/>
    </source>
</evidence>
<dbReference type="SMART" id="SM00382">
    <property type="entry name" value="AAA"/>
    <property type="match status" value="2"/>
</dbReference>
<dbReference type="GO" id="GO:0140359">
    <property type="term" value="F:ABC-type transporter activity"/>
    <property type="evidence" value="ECO:0007669"/>
    <property type="project" value="InterPro"/>
</dbReference>
<dbReference type="InterPro" id="IPR027417">
    <property type="entry name" value="P-loop_NTPase"/>
</dbReference>
<dbReference type="InterPro" id="IPR050173">
    <property type="entry name" value="ABC_transporter_C-like"/>
</dbReference>
<dbReference type="InterPro" id="IPR036640">
    <property type="entry name" value="ABC1_TM_sf"/>
</dbReference>
<comment type="caution">
    <text evidence="13">The sequence shown here is derived from an EMBL/GenBank/DDBJ whole genome shotgun (WGS) entry which is preliminary data.</text>
</comment>
<evidence type="ECO:0000256" key="4">
    <source>
        <dbReference type="ARBA" id="ARBA00022741"/>
    </source>
</evidence>
<proteinExistence type="predicted"/>
<dbReference type="GO" id="GO:0016020">
    <property type="term" value="C:membrane"/>
    <property type="evidence" value="ECO:0007669"/>
    <property type="project" value="UniProtKB-SubCell"/>
</dbReference>
<feature type="transmembrane region" description="Helical" evidence="10">
    <location>
        <begin position="1004"/>
        <end position="1023"/>
    </location>
</feature>
<dbReference type="GeneID" id="70241645"/>
<evidence type="ECO:0000256" key="6">
    <source>
        <dbReference type="ARBA" id="ARBA00022989"/>
    </source>
</evidence>
<feature type="domain" description="ABC transporter" evidence="11">
    <location>
        <begin position="1249"/>
        <end position="1500"/>
    </location>
</feature>
<evidence type="ECO:0000259" key="11">
    <source>
        <dbReference type="PROSITE" id="PS50893"/>
    </source>
</evidence>
<keyword evidence="3 10" id="KW-0812">Transmembrane</keyword>
<feature type="transmembrane region" description="Helical" evidence="10">
    <location>
        <begin position="80"/>
        <end position="97"/>
    </location>
</feature>
<feature type="transmembrane region" description="Helical" evidence="10">
    <location>
        <begin position="413"/>
        <end position="434"/>
    </location>
</feature>
<dbReference type="PROSITE" id="PS51257">
    <property type="entry name" value="PROKAR_LIPOPROTEIN"/>
    <property type="match status" value="1"/>
</dbReference>
<dbReference type="InterPro" id="IPR003593">
    <property type="entry name" value="AAA+_ATPase"/>
</dbReference>
<feature type="transmembrane region" description="Helical" evidence="10">
    <location>
        <begin position="502"/>
        <end position="521"/>
    </location>
</feature>
<dbReference type="EMBL" id="JAJTJA010000007">
    <property type="protein sequence ID" value="KAH8696125.1"/>
    <property type="molecule type" value="Genomic_DNA"/>
</dbReference>
<dbReference type="Proteomes" id="UP001201262">
    <property type="component" value="Unassembled WGS sequence"/>
</dbReference>
<dbReference type="Gene3D" id="3.40.50.300">
    <property type="entry name" value="P-loop containing nucleotide triphosphate hydrolases"/>
    <property type="match status" value="2"/>
</dbReference>
<dbReference type="PROSITE" id="PS50929">
    <property type="entry name" value="ABC_TM1F"/>
    <property type="match status" value="2"/>
</dbReference>
<dbReference type="FunFam" id="3.40.50.300:FF:000163">
    <property type="entry name" value="Multidrug resistance-associated protein member 4"/>
    <property type="match status" value="1"/>
</dbReference>
<dbReference type="SUPFAM" id="SSF90123">
    <property type="entry name" value="ABC transporter transmembrane region"/>
    <property type="match status" value="2"/>
</dbReference>
<dbReference type="Gene3D" id="1.20.1560.10">
    <property type="entry name" value="ABC transporter type 1, transmembrane domain"/>
    <property type="match status" value="2"/>
</dbReference>
<accession>A0AAD4PV51</accession>
<feature type="compositionally biased region" description="Acidic residues" evidence="9">
    <location>
        <begin position="606"/>
        <end position="615"/>
    </location>
</feature>
<dbReference type="Pfam" id="PF00005">
    <property type="entry name" value="ABC_tran"/>
    <property type="match status" value="2"/>
</dbReference>
<evidence type="ECO:0000313" key="14">
    <source>
        <dbReference type="Proteomes" id="UP001201262"/>
    </source>
</evidence>
<feature type="transmembrane region" description="Helical" evidence="10">
    <location>
        <begin position="109"/>
        <end position="128"/>
    </location>
</feature>
<feature type="compositionally biased region" description="Polar residues" evidence="9">
    <location>
        <begin position="626"/>
        <end position="651"/>
    </location>
</feature>
<organism evidence="13 14">
    <name type="scientific">Talaromyces proteolyticus</name>
    <dbReference type="NCBI Taxonomy" id="1131652"/>
    <lineage>
        <taxon>Eukaryota</taxon>
        <taxon>Fungi</taxon>
        <taxon>Dikarya</taxon>
        <taxon>Ascomycota</taxon>
        <taxon>Pezizomycotina</taxon>
        <taxon>Eurotiomycetes</taxon>
        <taxon>Eurotiomycetidae</taxon>
        <taxon>Eurotiales</taxon>
        <taxon>Trichocomaceae</taxon>
        <taxon>Talaromyces</taxon>
        <taxon>Talaromyces sect. Bacilispori</taxon>
    </lineage>
</organism>
<comment type="subcellular location">
    <subcellularLocation>
        <location evidence="1">Membrane</location>
        <topology evidence="1">Multi-pass membrane protein</topology>
    </subcellularLocation>
</comment>
<keyword evidence="4" id="KW-0547">Nucleotide-binding</keyword>
<feature type="transmembrane region" description="Helical" evidence="10">
    <location>
        <begin position="1154"/>
        <end position="1174"/>
    </location>
</feature>
<protein>
    <submittedName>
        <fullName evidence="13">ABC multidrug transporter</fullName>
    </submittedName>
</protein>
<feature type="domain" description="ABC transporter" evidence="11">
    <location>
        <begin position="656"/>
        <end position="883"/>
    </location>
</feature>
<feature type="transmembrane region" description="Helical" evidence="10">
    <location>
        <begin position="1186"/>
        <end position="1204"/>
    </location>
</feature>
<gene>
    <name evidence="13" type="ORF">BGW36DRAFT_297441</name>
</gene>
<dbReference type="RefSeq" id="XP_046071063.1">
    <property type="nucleotide sequence ID" value="XM_046211358.1"/>
</dbReference>
<name>A0AAD4PV51_9EURO</name>
<feature type="transmembrane region" description="Helical" evidence="10">
    <location>
        <begin position="38"/>
        <end position="60"/>
    </location>
</feature>
<keyword evidence="7 10" id="KW-0472">Membrane</keyword>
<dbReference type="CDD" id="cd18579">
    <property type="entry name" value="ABC_6TM_ABCC_D1"/>
    <property type="match status" value="1"/>
</dbReference>
<dbReference type="GO" id="GO:0016887">
    <property type="term" value="F:ATP hydrolysis activity"/>
    <property type="evidence" value="ECO:0007669"/>
    <property type="project" value="InterPro"/>
</dbReference>
<evidence type="ECO:0000256" key="2">
    <source>
        <dbReference type="ARBA" id="ARBA00022448"/>
    </source>
</evidence>
<reference evidence="13" key="1">
    <citation type="submission" date="2021-12" db="EMBL/GenBank/DDBJ databases">
        <title>Convergent genome expansion in fungi linked to evolution of root-endophyte symbiosis.</title>
        <authorList>
            <consortium name="DOE Joint Genome Institute"/>
            <person name="Ke Y.-H."/>
            <person name="Bonito G."/>
            <person name="Liao H.-L."/>
            <person name="Looney B."/>
            <person name="Rojas-Flechas A."/>
            <person name="Nash J."/>
            <person name="Hameed K."/>
            <person name="Schadt C."/>
            <person name="Martin F."/>
            <person name="Crous P.W."/>
            <person name="Miettinen O."/>
            <person name="Magnuson J.K."/>
            <person name="Labbe J."/>
            <person name="Jacobson D."/>
            <person name="Doktycz M.J."/>
            <person name="Veneault-Fourrey C."/>
            <person name="Kuo A."/>
            <person name="Mondo S."/>
            <person name="Calhoun S."/>
            <person name="Riley R."/>
            <person name="Ohm R."/>
            <person name="LaButti K."/>
            <person name="Andreopoulos B."/>
            <person name="Pangilinan J."/>
            <person name="Nolan M."/>
            <person name="Tritt A."/>
            <person name="Clum A."/>
            <person name="Lipzen A."/>
            <person name="Daum C."/>
            <person name="Barry K."/>
            <person name="Grigoriev I.V."/>
            <person name="Vilgalys R."/>
        </authorList>
    </citation>
    <scope>NUCLEOTIDE SEQUENCE</scope>
    <source>
        <strain evidence="13">PMI_201</strain>
    </source>
</reference>
<evidence type="ECO:0000256" key="9">
    <source>
        <dbReference type="SAM" id="MobiDB-lite"/>
    </source>
</evidence>
<evidence type="ECO:0000256" key="3">
    <source>
        <dbReference type="ARBA" id="ARBA00022692"/>
    </source>
</evidence>
<dbReference type="CDD" id="cd18580">
    <property type="entry name" value="ABC_6TM_ABCC_D2"/>
    <property type="match status" value="1"/>
</dbReference>
<evidence type="ECO:0000313" key="13">
    <source>
        <dbReference type="EMBL" id="KAH8696125.1"/>
    </source>
</evidence>
<evidence type="ECO:0000256" key="7">
    <source>
        <dbReference type="ARBA" id="ARBA00023136"/>
    </source>
</evidence>
<keyword evidence="8" id="KW-0325">Glycoprotein</keyword>
<dbReference type="FunFam" id="1.20.1560.10:FF:000066">
    <property type="entry name" value="ABC multidrug transporter (Eurofung)"/>
    <property type="match status" value="1"/>
</dbReference>
<dbReference type="Pfam" id="PF24357">
    <property type="entry name" value="TMD0_ABC"/>
    <property type="match status" value="1"/>
</dbReference>
<keyword evidence="5" id="KW-0067">ATP-binding</keyword>
<dbReference type="InterPro" id="IPR017871">
    <property type="entry name" value="ABC_transporter-like_CS"/>
</dbReference>
<dbReference type="PANTHER" id="PTHR24223:SF399">
    <property type="entry name" value="ABC TRANSPORTER ATNG"/>
    <property type="match status" value="1"/>
</dbReference>
<evidence type="ECO:0000256" key="1">
    <source>
        <dbReference type="ARBA" id="ARBA00004141"/>
    </source>
</evidence>
<dbReference type="InterPro" id="IPR056227">
    <property type="entry name" value="TMD0_ABC"/>
</dbReference>
<evidence type="ECO:0000256" key="8">
    <source>
        <dbReference type="ARBA" id="ARBA00023180"/>
    </source>
</evidence>
<feature type="domain" description="ABC transmembrane type-1" evidence="12">
    <location>
        <begin position="285"/>
        <end position="562"/>
    </location>
</feature>
<dbReference type="SUPFAM" id="SSF52540">
    <property type="entry name" value="P-loop containing nucleoside triphosphate hydrolases"/>
    <property type="match status" value="2"/>
</dbReference>
<dbReference type="InterPro" id="IPR044746">
    <property type="entry name" value="ABCC_6TM_D1"/>
</dbReference>
<evidence type="ECO:0000256" key="10">
    <source>
        <dbReference type="SAM" id="Phobius"/>
    </source>
</evidence>
<dbReference type="GO" id="GO:0005524">
    <property type="term" value="F:ATP binding"/>
    <property type="evidence" value="ECO:0007669"/>
    <property type="project" value="UniProtKB-KW"/>
</dbReference>
<evidence type="ECO:0000259" key="12">
    <source>
        <dbReference type="PROSITE" id="PS50929"/>
    </source>
</evidence>
<dbReference type="CDD" id="cd03244">
    <property type="entry name" value="ABCC_MRP_domain2"/>
    <property type="match status" value="1"/>
</dbReference>
<dbReference type="InterPro" id="IPR044726">
    <property type="entry name" value="ABCC_6TM_D2"/>
</dbReference>
<feature type="transmembrane region" description="Helical" evidence="10">
    <location>
        <begin position="318"/>
        <end position="338"/>
    </location>
</feature>
<dbReference type="PROSITE" id="PS00211">
    <property type="entry name" value="ABC_TRANSPORTER_1"/>
    <property type="match status" value="1"/>
</dbReference>
<dbReference type="PROSITE" id="PS50893">
    <property type="entry name" value="ABC_TRANSPORTER_2"/>
    <property type="match status" value="2"/>
</dbReference>
<dbReference type="Pfam" id="PF00664">
    <property type="entry name" value="ABC_membrane"/>
    <property type="match status" value="2"/>
</dbReference>
<dbReference type="InterPro" id="IPR003439">
    <property type="entry name" value="ABC_transporter-like_ATP-bd"/>
</dbReference>
<feature type="region of interest" description="Disordered" evidence="9">
    <location>
        <begin position="585"/>
        <end position="651"/>
    </location>
</feature>
<keyword evidence="2" id="KW-0813">Transport</keyword>
<feature type="domain" description="ABC transmembrane type-1" evidence="12">
    <location>
        <begin position="932"/>
        <end position="1212"/>
    </location>
</feature>
<keyword evidence="14" id="KW-1185">Reference proteome</keyword>
<keyword evidence="6 10" id="KW-1133">Transmembrane helix</keyword>
<dbReference type="InterPro" id="IPR011527">
    <property type="entry name" value="ABC1_TM_dom"/>
</dbReference>
<feature type="transmembrane region" description="Helical" evidence="10">
    <location>
        <begin position="921"/>
        <end position="948"/>
    </location>
</feature>
<feature type="transmembrane region" description="Helical" evidence="10">
    <location>
        <begin position="1062"/>
        <end position="1085"/>
    </location>
</feature>
<feature type="transmembrane region" description="Helical" evidence="10">
    <location>
        <begin position="536"/>
        <end position="555"/>
    </location>
</feature>